<keyword evidence="2" id="KW-0808">Transferase</keyword>
<dbReference type="GO" id="GO:0032259">
    <property type="term" value="P:methylation"/>
    <property type="evidence" value="ECO:0007669"/>
    <property type="project" value="UniProtKB-KW"/>
</dbReference>
<accession>A0A2G6MQF9</accession>
<name>A0A2G6MQF9_9BACT</name>
<sequence length="234" mass="26489">MEEYTTDKLFGGKISLLQPAKGYRYSMDPFVLCSQIPPACSADRILDIGCGCGIIPVILGYCFPQSRITGIEIQRELAEIAQKNIINNKLEQTVSILNEDINNIDPESTNGPFDLILSNPPYKKHNTGRLNPNPQKAMARHEITMDIKRIAAKVKTLLKHKGRFMIIFPSERLPDIEQAVQATPIYPEWIRYIHTGQKKPPKRVIFSGRKDITTQNRILPPIYLSSANILDMNM</sequence>
<keyword evidence="2" id="KW-0489">Methyltransferase</keyword>
<feature type="domain" description="Methyltransferase" evidence="1">
    <location>
        <begin position="42"/>
        <end position="183"/>
    </location>
</feature>
<dbReference type="Pfam" id="PF13847">
    <property type="entry name" value="Methyltransf_31"/>
    <property type="match status" value="1"/>
</dbReference>
<dbReference type="Proteomes" id="UP000231203">
    <property type="component" value="Unassembled WGS sequence"/>
</dbReference>
<gene>
    <name evidence="2" type="ORF">CSA25_05780</name>
</gene>
<dbReference type="SUPFAM" id="SSF53335">
    <property type="entry name" value="S-adenosyl-L-methionine-dependent methyltransferases"/>
    <property type="match status" value="1"/>
</dbReference>
<dbReference type="PANTHER" id="PTHR47739:SF1">
    <property type="entry name" value="TRNA1(VAL) (ADENINE(37)-N6)-METHYLTRANSFERASE"/>
    <property type="match status" value="1"/>
</dbReference>
<dbReference type="InterPro" id="IPR029063">
    <property type="entry name" value="SAM-dependent_MTases_sf"/>
</dbReference>
<dbReference type="PANTHER" id="PTHR47739">
    <property type="entry name" value="TRNA1(VAL) (ADENINE(37)-N6)-METHYLTRANSFERASE"/>
    <property type="match status" value="1"/>
</dbReference>
<reference evidence="2 3" key="1">
    <citation type="submission" date="2017-10" db="EMBL/GenBank/DDBJ databases">
        <title>Novel microbial diversity and functional potential in the marine mammal oral microbiome.</title>
        <authorList>
            <person name="Dudek N.K."/>
            <person name="Sun C.L."/>
            <person name="Burstein D."/>
            <person name="Kantor R.S."/>
            <person name="Aliaga Goltsman D.S."/>
            <person name="Bik E.M."/>
            <person name="Thomas B.C."/>
            <person name="Banfield J.F."/>
            <person name="Relman D.A."/>
        </authorList>
    </citation>
    <scope>NUCLEOTIDE SEQUENCE [LARGE SCALE GENOMIC DNA]</scope>
    <source>
        <strain evidence="2">DOLJORAL78_47_202</strain>
    </source>
</reference>
<dbReference type="InterPro" id="IPR002052">
    <property type="entry name" value="DNA_methylase_N6_adenine_CS"/>
</dbReference>
<evidence type="ECO:0000313" key="2">
    <source>
        <dbReference type="EMBL" id="PIE62333.1"/>
    </source>
</evidence>
<protein>
    <submittedName>
        <fullName evidence="2">SAM-dependent methyltransferase</fullName>
    </submittedName>
</protein>
<organism evidence="2 3">
    <name type="scientific">Desulfobacter postgatei</name>
    <dbReference type="NCBI Taxonomy" id="2293"/>
    <lineage>
        <taxon>Bacteria</taxon>
        <taxon>Pseudomonadati</taxon>
        <taxon>Thermodesulfobacteriota</taxon>
        <taxon>Desulfobacteria</taxon>
        <taxon>Desulfobacterales</taxon>
        <taxon>Desulfobacteraceae</taxon>
        <taxon>Desulfobacter</taxon>
    </lineage>
</organism>
<dbReference type="GO" id="GO:0008757">
    <property type="term" value="F:S-adenosylmethionine-dependent methyltransferase activity"/>
    <property type="evidence" value="ECO:0007669"/>
    <property type="project" value="UniProtKB-ARBA"/>
</dbReference>
<dbReference type="CDD" id="cd02440">
    <property type="entry name" value="AdoMet_MTases"/>
    <property type="match status" value="1"/>
</dbReference>
<dbReference type="Gene3D" id="3.40.50.150">
    <property type="entry name" value="Vaccinia Virus protein VP39"/>
    <property type="match status" value="1"/>
</dbReference>
<dbReference type="EMBL" id="PDTI01000051">
    <property type="protein sequence ID" value="PIE62333.1"/>
    <property type="molecule type" value="Genomic_DNA"/>
</dbReference>
<dbReference type="PROSITE" id="PS00092">
    <property type="entry name" value="N6_MTASE"/>
    <property type="match status" value="1"/>
</dbReference>
<evidence type="ECO:0000259" key="1">
    <source>
        <dbReference type="Pfam" id="PF13847"/>
    </source>
</evidence>
<proteinExistence type="predicted"/>
<dbReference type="GO" id="GO:0008170">
    <property type="term" value="F:N-methyltransferase activity"/>
    <property type="evidence" value="ECO:0007669"/>
    <property type="project" value="UniProtKB-ARBA"/>
</dbReference>
<dbReference type="GO" id="GO:0003676">
    <property type="term" value="F:nucleic acid binding"/>
    <property type="evidence" value="ECO:0007669"/>
    <property type="project" value="InterPro"/>
</dbReference>
<evidence type="ECO:0000313" key="3">
    <source>
        <dbReference type="Proteomes" id="UP000231203"/>
    </source>
</evidence>
<comment type="caution">
    <text evidence="2">The sequence shown here is derived from an EMBL/GenBank/DDBJ whole genome shotgun (WGS) entry which is preliminary data.</text>
</comment>
<dbReference type="InterPro" id="IPR050210">
    <property type="entry name" value="tRNA_Adenine-N(6)_MTase"/>
</dbReference>
<dbReference type="InterPro" id="IPR025714">
    <property type="entry name" value="Methyltranfer_dom"/>
</dbReference>
<dbReference type="AlphaFoldDB" id="A0A2G6MQF9"/>